<organism evidence="4 5">
    <name type="scientific">Asanoa siamensis</name>
    <dbReference type="NCBI Taxonomy" id="926357"/>
    <lineage>
        <taxon>Bacteria</taxon>
        <taxon>Bacillati</taxon>
        <taxon>Actinomycetota</taxon>
        <taxon>Actinomycetes</taxon>
        <taxon>Micromonosporales</taxon>
        <taxon>Micromonosporaceae</taxon>
        <taxon>Asanoa</taxon>
    </lineage>
</organism>
<dbReference type="InterPro" id="IPR006584">
    <property type="entry name" value="Cellulose-bd_IV"/>
</dbReference>
<protein>
    <recommendedName>
        <fullName evidence="3">CBM6 domain-containing protein</fullName>
    </recommendedName>
</protein>
<proteinExistence type="predicted"/>
<evidence type="ECO:0000259" key="3">
    <source>
        <dbReference type="PROSITE" id="PS51175"/>
    </source>
</evidence>
<dbReference type="PROSITE" id="PS51175">
    <property type="entry name" value="CBM6"/>
    <property type="match status" value="1"/>
</dbReference>
<dbReference type="Gene3D" id="2.60.40.1180">
    <property type="entry name" value="Golgi alpha-mannosidase II"/>
    <property type="match status" value="1"/>
</dbReference>
<dbReference type="SUPFAM" id="SSF51011">
    <property type="entry name" value="Glycosyl hydrolase domain"/>
    <property type="match status" value="1"/>
</dbReference>
<dbReference type="PANTHER" id="PTHR42767:SF1">
    <property type="entry name" value="ENDO-BETA-1,6-GALACTANASE-LIKE DOMAIN-CONTAINING PROTEIN"/>
    <property type="match status" value="1"/>
</dbReference>
<dbReference type="CDD" id="cd04084">
    <property type="entry name" value="CBM6_xylanase-like"/>
    <property type="match status" value="1"/>
</dbReference>
<feature type="chain" id="PRO_5046338484" description="CBM6 domain-containing protein" evidence="2">
    <location>
        <begin position="32"/>
        <end position="656"/>
    </location>
</feature>
<dbReference type="Proteomes" id="UP000604117">
    <property type="component" value="Unassembled WGS sequence"/>
</dbReference>
<dbReference type="PANTHER" id="PTHR42767">
    <property type="entry name" value="ENDO-BETA-1,6-GALACTANASE"/>
    <property type="match status" value="1"/>
</dbReference>
<evidence type="ECO:0000313" key="4">
    <source>
        <dbReference type="EMBL" id="GIF75015.1"/>
    </source>
</evidence>
<dbReference type="InterPro" id="IPR039743">
    <property type="entry name" value="6GAL/EXGAL"/>
</dbReference>
<keyword evidence="1 2" id="KW-0732">Signal</keyword>
<dbReference type="Pfam" id="PF14587">
    <property type="entry name" value="Glyco_hydr_30_2"/>
    <property type="match status" value="1"/>
</dbReference>
<reference evidence="4 5" key="1">
    <citation type="submission" date="2021-01" db="EMBL/GenBank/DDBJ databases">
        <title>Whole genome shotgun sequence of Asanoa siamensis NBRC 107932.</title>
        <authorList>
            <person name="Komaki H."/>
            <person name="Tamura T."/>
        </authorList>
    </citation>
    <scope>NUCLEOTIDE SEQUENCE [LARGE SCALE GENOMIC DNA]</scope>
    <source>
        <strain evidence="4 5">NBRC 107932</strain>
    </source>
</reference>
<dbReference type="SUPFAM" id="SSF49785">
    <property type="entry name" value="Galactose-binding domain-like"/>
    <property type="match status" value="1"/>
</dbReference>
<dbReference type="EMBL" id="BONE01000037">
    <property type="protein sequence ID" value="GIF75015.1"/>
    <property type="molecule type" value="Genomic_DNA"/>
</dbReference>
<dbReference type="InterPro" id="IPR017853">
    <property type="entry name" value="GH"/>
</dbReference>
<comment type="caution">
    <text evidence="4">The sequence shown here is derived from an EMBL/GenBank/DDBJ whole genome shotgun (WGS) entry which is preliminary data.</text>
</comment>
<feature type="domain" description="CBM6" evidence="3">
    <location>
        <begin position="519"/>
        <end position="655"/>
    </location>
</feature>
<feature type="signal peptide" evidence="2">
    <location>
        <begin position="1"/>
        <end position="31"/>
    </location>
</feature>
<dbReference type="InterPro" id="IPR039514">
    <property type="entry name" value="6GAL-like"/>
</dbReference>
<sequence length="656" mass="71329">MRRRTKWMVRTGTAILATGTLLLGTAVSGVAHPRPTAVVDFSDVRQTIDGFGGSFAFHKAGAIQRLGEPLTSRMLDMIFDDRAGIGLDIVRVMVGDGGTWGDQLYDGPTQTIEPAPGVFVWDQPDWPQRKAAFDAHQIWLMREAHKRGVRTFLASVWSPPAWMKQNNSVVSSGPDGPPNKIRPDMYQAYADYLAEYVLGYEHEFGIRITHVSPTNEPEVTTGYSSSQWTAEELRVLVRDHLGPTFARRGVPADIVLGEGVNFDERFAQAAISDPAANAYVDVVAAHGYAGLVDEATRAAPGAFATSQALGKTIWQTEYMNQGAPRDRLFVNSTITDGLRYATLIGNLFDETRLNAYFWWWPVANNGADGSDLIRLVNTGTPQSGNPTENGQYRIFKRYYTVGQYSRFVDRGDVMIGATKAPAPGVTLTAYKGHRDFSVVVVNNNPGDVTIDVDLTGGAPRPRAVVPYRTSASENMKRLPDIHTRGGRSFTATLRGQSVTTFVPEWSKLPGLPDRKDVFSTYLAEENDGQSRGLKVRATPDRGKIVTGVRDGSYLRWANVNFADGSAAGFADQKGELRLHATVAPRAGGVIEARVDGPRGPLVGTMTVAPGSGTDWVTATTWVDTSPAGANGFHDLYLVFRGADGSLFDVDTAAFSD</sequence>
<name>A0ABQ4CUQ9_9ACTN</name>
<dbReference type="InterPro" id="IPR008979">
    <property type="entry name" value="Galactose-bd-like_sf"/>
</dbReference>
<evidence type="ECO:0000256" key="2">
    <source>
        <dbReference type="SAM" id="SignalP"/>
    </source>
</evidence>
<evidence type="ECO:0000313" key="5">
    <source>
        <dbReference type="Proteomes" id="UP000604117"/>
    </source>
</evidence>
<dbReference type="SMART" id="SM00606">
    <property type="entry name" value="CBD_IV"/>
    <property type="match status" value="1"/>
</dbReference>
<evidence type="ECO:0000256" key="1">
    <source>
        <dbReference type="ARBA" id="ARBA00022729"/>
    </source>
</evidence>
<dbReference type="Pfam" id="PF03422">
    <property type="entry name" value="CBM_6"/>
    <property type="match status" value="1"/>
</dbReference>
<dbReference type="Gene3D" id="3.20.20.80">
    <property type="entry name" value="Glycosidases"/>
    <property type="match status" value="1"/>
</dbReference>
<dbReference type="InterPro" id="IPR013780">
    <property type="entry name" value="Glyco_hydro_b"/>
</dbReference>
<keyword evidence="5" id="KW-1185">Reference proteome</keyword>
<dbReference type="InterPro" id="IPR005084">
    <property type="entry name" value="CBM6"/>
</dbReference>
<gene>
    <name evidence="4" type="ORF">Asi02nite_45330</name>
</gene>
<accession>A0ABQ4CUQ9</accession>
<dbReference type="RefSeq" id="WP_203715896.1">
    <property type="nucleotide sequence ID" value="NZ_BONE01000037.1"/>
</dbReference>
<dbReference type="SUPFAM" id="SSF51445">
    <property type="entry name" value="(Trans)glycosidases"/>
    <property type="match status" value="1"/>
</dbReference>
<dbReference type="Gene3D" id="2.60.120.260">
    <property type="entry name" value="Galactose-binding domain-like"/>
    <property type="match status" value="1"/>
</dbReference>